<dbReference type="InterPro" id="IPR007210">
    <property type="entry name" value="ABC_Gly_betaine_transp_sub-bd"/>
</dbReference>
<protein>
    <submittedName>
        <fullName evidence="4">Glycine/betaine ABC transporter substrate-binding protein</fullName>
    </submittedName>
</protein>
<dbReference type="EMBL" id="WJHE01000357">
    <property type="protein sequence ID" value="MST32674.1"/>
    <property type="molecule type" value="Genomic_DNA"/>
</dbReference>
<dbReference type="Gene3D" id="3.40.190.100">
    <property type="entry name" value="Glycine betaine-binding periplasmic protein, domain 2"/>
    <property type="match status" value="1"/>
</dbReference>
<gene>
    <name evidence="4" type="ORF">GHK86_08060</name>
</gene>
<evidence type="ECO:0000256" key="2">
    <source>
        <dbReference type="SAM" id="SignalP"/>
    </source>
</evidence>
<feature type="domain" description="ABC-type glycine betaine transport system substrate-binding" evidence="3">
    <location>
        <begin position="73"/>
        <end position="340"/>
    </location>
</feature>
<accession>A0ABW9QSH4</accession>
<organism evidence="4 5">
    <name type="scientific">Acidiferrimicrobium australe</name>
    <dbReference type="NCBI Taxonomy" id="2664430"/>
    <lineage>
        <taxon>Bacteria</taxon>
        <taxon>Bacillati</taxon>
        <taxon>Actinomycetota</taxon>
        <taxon>Acidimicrobiia</taxon>
        <taxon>Acidimicrobiales</taxon>
        <taxon>Acidimicrobiaceae</taxon>
        <taxon>Acidiferrimicrobium</taxon>
    </lineage>
</organism>
<feature type="region of interest" description="Disordered" evidence="1">
    <location>
        <begin position="1"/>
        <end position="21"/>
    </location>
</feature>
<feature type="compositionally biased region" description="Gly residues" evidence="1">
    <location>
        <begin position="48"/>
        <end position="61"/>
    </location>
</feature>
<feature type="signal peptide" evidence="2">
    <location>
        <begin position="1"/>
        <end position="42"/>
    </location>
</feature>
<comment type="caution">
    <text evidence="4">The sequence shown here is derived from an EMBL/GenBank/DDBJ whole genome shotgun (WGS) entry which is preliminary data.</text>
</comment>
<sequence length="364" mass="39355">MTNQRKTGGTRMTSIRTSRRRRRTALGALGVAAAMLISACNASTSTGGASGNSGSSGGSSGSGQAASSGNKPTITLVTNSWEGSLANNVVAQYVIEHDLHYPVKLLDLSEIPAWPATAKGQVSAVLEEWGHAQQYNTYVKGSHQVIDAGQEGPLGNIGWYVPTYLMKAHPELATWKGVQKDWKMFVTPQSAPQGQFLDGSPSYVTNDAALVKNLHINMKVIYAGSEAAQLTEIETAYKQKKPLIFYWYTPQYQNAIYKFSQVQLPPWTTTCAKLAASKINCAYPPYDLYKIENAKLPSTAPAVAAFIKRFHWTSDDQDQVAFDLAVKKMSNAAAGKAFVDSHASLVQSWLHGPDTKIVVPPPGT</sequence>
<name>A0ABW9QSH4_9ACTN</name>
<keyword evidence="2" id="KW-0732">Signal</keyword>
<evidence type="ECO:0000313" key="4">
    <source>
        <dbReference type="EMBL" id="MST32674.1"/>
    </source>
</evidence>
<dbReference type="Pfam" id="PF04069">
    <property type="entry name" value="OpuAC"/>
    <property type="match status" value="1"/>
</dbReference>
<evidence type="ECO:0000259" key="3">
    <source>
        <dbReference type="Pfam" id="PF04069"/>
    </source>
</evidence>
<keyword evidence="5" id="KW-1185">Reference proteome</keyword>
<dbReference type="Proteomes" id="UP000437736">
    <property type="component" value="Unassembled WGS sequence"/>
</dbReference>
<proteinExistence type="predicted"/>
<feature type="chain" id="PRO_5047464728" evidence="2">
    <location>
        <begin position="43"/>
        <end position="364"/>
    </location>
</feature>
<feature type="compositionally biased region" description="Low complexity" evidence="1">
    <location>
        <begin position="7"/>
        <end position="16"/>
    </location>
</feature>
<dbReference type="SUPFAM" id="SSF53850">
    <property type="entry name" value="Periplasmic binding protein-like II"/>
    <property type="match status" value="1"/>
</dbReference>
<reference evidence="4 5" key="1">
    <citation type="submission" date="2019-11" db="EMBL/GenBank/DDBJ databases">
        <title>Acidiferrimicrobium australis gen. nov., sp. nov., an acidophilic and obligately heterotrophic, member of the Actinobacteria that catalyses dissimilatory oxido- reduction of iron isolated from metal-rich acidic water in Chile.</title>
        <authorList>
            <person name="Gonzalez D."/>
            <person name="Huber K."/>
            <person name="Hedrich S."/>
            <person name="Rojas-Villalobos C."/>
            <person name="Quatrini R."/>
            <person name="Dinamarca M.A."/>
            <person name="Schwarz A."/>
            <person name="Canales C."/>
            <person name="Nancucheo I."/>
        </authorList>
    </citation>
    <scope>NUCLEOTIDE SEQUENCE [LARGE SCALE GENOMIC DNA]</scope>
    <source>
        <strain evidence="4 5">USS-CCA1</strain>
    </source>
</reference>
<feature type="region of interest" description="Disordered" evidence="1">
    <location>
        <begin position="46"/>
        <end position="70"/>
    </location>
</feature>
<dbReference type="Gene3D" id="3.10.105.10">
    <property type="entry name" value="Dipeptide-binding Protein, Domain 3"/>
    <property type="match status" value="2"/>
</dbReference>
<evidence type="ECO:0000313" key="5">
    <source>
        <dbReference type="Proteomes" id="UP000437736"/>
    </source>
</evidence>
<evidence type="ECO:0000256" key="1">
    <source>
        <dbReference type="SAM" id="MobiDB-lite"/>
    </source>
</evidence>